<dbReference type="RefSeq" id="XP_018694282.1">
    <property type="nucleotide sequence ID" value="XM_018837429.1"/>
</dbReference>
<dbReference type="InterPro" id="IPR037401">
    <property type="entry name" value="SnoaL-like"/>
</dbReference>
<dbReference type="Proteomes" id="UP000078343">
    <property type="component" value="Unassembled WGS sequence"/>
</dbReference>
<dbReference type="InterPro" id="IPR032710">
    <property type="entry name" value="NTF2-like_dom_sf"/>
</dbReference>
<proteinExistence type="predicted"/>
<evidence type="ECO:0000313" key="3">
    <source>
        <dbReference type="Proteomes" id="UP000078343"/>
    </source>
</evidence>
<accession>A0A178ZPI7</accession>
<dbReference type="EMBL" id="LVYI01000004">
    <property type="protein sequence ID" value="OAP60915.1"/>
    <property type="molecule type" value="Genomic_DNA"/>
</dbReference>
<dbReference type="GeneID" id="30010085"/>
<dbReference type="OrthoDB" id="4132130at2759"/>
<organism evidence="2 3">
    <name type="scientific">Fonsecaea erecta</name>
    <dbReference type="NCBI Taxonomy" id="1367422"/>
    <lineage>
        <taxon>Eukaryota</taxon>
        <taxon>Fungi</taxon>
        <taxon>Dikarya</taxon>
        <taxon>Ascomycota</taxon>
        <taxon>Pezizomycotina</taxon>
        <taxon>Eurotiomycetes</taxon>
        <taxon>Chaetothyriomycetidae</taxon>
        <taxon>Chaetothyriales</taxon>
        <taxon>Herpotrichiellaceae</taxon>
        <taxon>Fonsecaea</taxon>
    </lineage>
</organism>
<dbReference type="SUPFAM" id="SSF54427">
    <property type="entry name" value="NTF2-like"/>
    <property type="match status" value="1"/>
</dbReference>
<name>A0A178ZPI7_9EURO</name>
<sequence>MSPVSEEGKAGDATAIRATATKFFNAIESGDIATMKGLLTPDAAIWHNTDCAVTTREHTAAVLAGMVARISDIHYADRRLDVFPGGFVQQHVLEGRRIHDGEAVRLPAALIARVVGDGDGTRLISRIDEYFDSAHQATFRKFIEVQTPKL</sequence>
<reference evidence="2 3" key="1">
    <citation type="submission" date="2016-04" db="EMBL/GenBank/DDBJ databases">
        <title>Draft genome of Fonsecaea erecta CBS 125763.</title>
        <authorList>
            <person name="Weiss V.A."/>
            <person name="Vicente V.A."/>
            <person name="Raittz R.T."/>
            <person name="Moreno L.F."/>
            <person name="De Souza E.M."/>
            <person name="Pedrosa F.O."/>
            <person name="Steffens M.B."/>
            <person name="Faoro H."/>
            <person name="Tadra-Sfeir M.Z."/>
            <person name="Najafzadeh M.J."/>
            <person name="Felipe M.S."/>
            <person name="Teixeira M."/>
            <person name="Sun J."/>
            <person name="Xi L."/>
            <person name="Gomes R."/>
            <person name="De Azevedo C.M."/>
            <person name="Salgado C.G."/>
            <person name="Da Silva M.B."/>
            <person name="Nascimento M.F."/>
            <person name="Queiroz-Telles F."/>
            <person name="Attili D.S."/>
            <person name="Gorbushina A."/>
        </authorList>
    </citation>
    <scope>NUCLEOTIDE SEQUENCE [LARGE SCALE GENOMIC DNA]</scope>
    <source>
        <strain evidence="2 3">CBS 125763</strain>
    </source>
</reference>
<comment type="caution">
    <text evidence="2">The sequence shown here is derived from an EMBL/GenBank/DDBJ whole genome shotgun (WGS) entry which is preliminary data.</text>
</comment>
<dbReference type="AlphaFoldDB" id="A0A178ZPI7"/>
<evidence type="ECO:0000313" key="2">
    <source>
        <dbReference type="EMBL" id="OAP60915.1"/>
    </source>
</evidence>
<keyword evidence="3" id="KW-1185">Reference proteome</keyword>
<protein>
    <recommendedName>
        <fullName evidence="1">SnoaL-like domain-containing protein</fullName>
    </recommendedName>
</protein>
<dbReference type="Gene3D" id="3.10.450.50">
    <property type="match status" value="1"/>
</dbReference>
<evidence type="ECO:0000259" key="1">
    <source>
        <dbReference type="Pfam" id="PF12680"/>
    </source>
</evidence>
<gene>
    <name evidence="2" type="ORF">AYL99_05917</name>
</gene>
<dbReference type="Pfam" id="PF12680">
    <property type="entry name" value="SnoaL_2"/>
    <property type="match status" value="1"/>
</dbReference>
<feature type="domain" description="SnoaL-like" evidence="1">
    <location>
        <begin position="21"/>
        <end position="118"/>
    </location>
</feature>